<dbReference type="Proteomes" id="UP001189429">
    <property type="component" value="Unassembled WGS sequence"/>
</dbReference>
<gene>
    <name evidence="1" type="ORF">PCOR1329_LOCUS63173</name>
</gene>
<proteinExistence type="predicted"/>
<accession>A0ABN9W1I7</accession>
<name>A0ABN9W1I7_9DINO</name>
<reference evidence="1" key="1">
    <citation type="submission" date="2023-10" db="EMBL/GenBank/DDBJ databases">
        <authorList>
            <person name="Chen Y."/>
            <person name="Shah S."/>
            <person name="Dougan E. K."/>
            <person name="Thang M."/>
            <person name="Chan C."/>
        </authorList>
    </citation>
    <scope>NUCLEOTIDE SEQUENCE [LARGE SCALE GENOMIC DNA]</scope>
</reference>
<protein>
    <submittedName>
        <fullName evidence="1">Uncharacterized protein</fullName>
    </submittedName>
</protein>
<comment type="caution">
    <text evidence="1">The sequence shown here is derived from an EMBL/GenBank/DDBJ whole genome shotgun (WGS) entry which is preliminary data.</text>
</comment>
<evidence type="ECO:0000313" key="2">
    <source>
        <dbReference type="Proteomes" id="UP001189429"/>
    </source>
</evidence>
<evidence type="ECO:0000313" key="1">
    <source>
        <dbReference type="EMBL" id="CAK0879861.1"/>
    </source>
</evidence>
<keyword evidence="2" id="KW-1185">Reference proteome</keyword>
<feature type="non-terminal residue" evidence="1">
    <location>
        <position position="1514"/>
    </location>
</feature>
<dbReference type="EMBL" id="CAUYUJ010018009">
    <property type="protein sequence ID" value="CAK0879861.1"/>
    <property type="molecule type" value="Genomic_DNA"/>
</dbReference>
<organism evidence="1 2">
    <name type="scientific">Prorocentrum cordatum</name>
    <dbReference type="NCBI Taxonomy" id="2364126"/>
    <lineage>
        <taxon>Eukaryota</taxon>
        <taxon>Sar</taxon>
        <taxon>Alveolata</taxon>
        <taxon>Dinophyceae</taxon>
        <taxon>Prorocentrales</taxon>
        <taxon>Prorocentraceae</taxon>
        <taxon>Prorocentrum</taxon>
    </lineage>
</organism>
<sequence>MSNNILKFVMPDTMIDILGSAKAKIELSGLTIPAGGFFATRLAAQVSGADDLTPHYVESVGNFIWKQPNPGHPVSKVMSSAGGGNEMPFRGDQNNVLYARILLSSTLLAVDSTAGGDASFTLTLPPGYTCLNEQSSADTLPALAEVPQGRGTPSDGTASIGWSVNGSTCTYTPEHPHSRAGSSLIVRIVTNNPADALERSDSTNLWKVEMTGKGRHPTEQQKTQKYPFVANVNDEFYQANVAVLGRISDTFCQATDLAPVLSGQPLYVRVFFRPESQVESGGLVRVVAPVGYLFSAVCLAEDLEEMYYAADDGGQSTLRLPGIASCTSTVALQADIRVENILRFGQLYGFKLRVQDDTTVAEAGDDWNIYTADADDYLIDGTQESMSCSFGSGRYWGPRMSSTLIATMFIDDMRPYDMTQACTYVSVLISKVPSGESGPIHFFAPEGYEWDLTCQYTSAPFPAGTPVQNGATLTWSSATFSNTVVYQFSAPIRVPHKAPTASSHTFFLQFGEVAAAALDAPLVRALKNADVDYTSTVVAKENQLQFQVETVTDIPAEGGIAIVAAAGFTFETSCDVVAALDPTLPAPPDLVCSAALDPALERYRLRLQVPAGGSLPAGLHYFAVLGENPEDPVLNYPDLASPCGTSECWLFDTYENLNGDDADLGQATKLDHGTAAQGFSLRTQMYDAALPEINDAERFATGRDDRPLMANSVIFSFEVIEAISGPMTLILRGPAGFVFEEDCLSTVEVSQSTVFGVGSKFPPEYVVWPAGISVTECTGSSADAHLTLEMADSSAAFNVGSLHVFRIGFTNPEETPAENYWTIELAPVISTGQSSSRFDGLSLWALTNTDVSAISTSRVQYGDEVLENPVTISFRPHNSVASTGYIIAEAPTGFTFVHLSSMVCEASLEEVPYSVLGVQYPGYEWASEDIICVVDAANTAMATISFTDTYPLTSSLDYALVLKVLNPNTLTGEPTEWKITTWEQDGTALDGGTITSFVVNEVVFTFEYANIEQNGGATLPNNFNFKMQLPAELLPGDMIVLTGPPGFVLDQTVCDGLTWYLTEDVAPVAGYSPLPQPDSTVTCTGDEIRLDVDGPEDQMPVANMVLQFHVPLSNPTSTPHEHFNFWSCTHLDAAGNINSMKAITSWEIFPQIADVTFKLLGPLLAAGSSSSVRLTFRPVSNAEDVLISVSEPSGFNFDAAIVADPKQIAVVKSGNSIRIQAAIAADTVTTIMLNNVILGQGGGQTEITLTTYTGGLFQNGVWIVGEQLDEISQFSGGFRLPGDLKVISETLENEFQQNSNVYPVESQWSVQMDQVAYAKFDFYVTQTAFVGTELVISGSPYVPISGQFLVQKKQTTVSLFAGSAVAEVIGTTNIVFANGSLRAILEDVLVAYEIYQVEMSVMTPRPYEVQAAESSSIGNIYWTINTEDGDELPVNTNDAESRAFKVVEQLGFNVSSAFSPPTAEVTVSLTISVGLYHPTELTIVAPLGFTFPTDCLVFGGIEVLACEPGVALNG</sequence>